<dbReference type="PANTHER" id="PTHR43399">
    <property type="entry name" value="SUBTILISIN-RELATED"/>
    <property type="match status" value="1"/>
</dbReference>
<dbReference type="PROSITE" id="PS51892">
    <property type="entry name" value="SUBTILASE"/>
    <property type="match status" value="1"/>
</dbReference>
<feature type="chain" id="PRO_5046227180" evidence="8">
    <location>
        <begin position="20"/>
        <end position="1279"/>
    </location>
</feature>
<dbReference type="InterPro" id="IPR015500">
    <property type="entry name" value="Peptidase_S8_subtilisin-rel"/>
</dbReference>
<dbReference type="InterPro" id="IPR051048">
    <property type="entry name" value="Peptidase_S8/S53_subtilisin"/>
</dbReference>
<dbReference type="PROSITE" id="PS00137">
    <property type="entry name" value="SUBTILASE_HIS"/>
    <property type="match status" value="1"/>
</dbReference>
<evidence type="ECO:0000256" key="1">
    <source>
        <dbReference type="ARBA" id="ARBA00011073"/>
    </source>
</evidence>
<dbReference type="InterPro" id="IPR008964">
    <property type="entry name" value="Invasin/intimin_cell_adhesion"/>
</dbReference>
<dbReference type="InterPro" id="IPR022398">
    <property type="entry name" value="Peptidase_S8_His-AS"/>
</dbReference>
<dbReference type="Pfam" id="PF00082">
    <property type="entry name" value="Peptidase_S8"/>
    <property type="match status" value="2"/>
</dbReference>
<sequence length="1279" mass="137422">MKKRTVKLLSLMMVTTFLATSTITTEAAGTGAYQKIKTGDKISKKESTNKGDYVEGQALVLYKDNKISTKAAAQRALNVSDISVSKVWNFDAAEESKGRASTQSAASAQSSATTTSLTVGLVTSKTLSTKKLIEKLSADSDVQIAEPNYRVHALTNDSYFSKQWGLKNTGQNGGVEGNATNVEKKWEKTKGSDDVVVAVVDTGVDYTHEDLKDNMWENTYQPKLRGEYGYDFANADTDPMDDEGHGTHCAGIIGAKGDNGVGVSGMNHNVKIMALKALDENGSGSDSDLIDAYNYINKAINLGVNVAAINDSWGGEGKSTIFKKLMDLVGAKGAVSVCAAGNESADNDETATYPANDDCAYKISVAATNEKGELSNYSNYGKEKVDIAAPGSDILSTYAEDCYNPSIYSAEKQKEVTQKLADFNGESSWAEWNPENIRITSTTEGKESNYKAELSDDNFGDADGKSLKISLKGVSAGETISVRIPYTVSEGTKEFPEFSAMTKVSGPKSTASMISSGSVLIIGECAADRDLPESTDDLIDENWDIAYNYNGYEISGEMEDWVHLEVPQEEKNPKTGERSIFLSLMAEAKGDYTITLDDLGLSKENVASSNFGKYEYESGTSMATPFVTGAVALEAAENPKSTALERISAVLSQVKRTDVLEGKVATGGALDYTQKVANAPRISTVKVNQSNGQITINGSGLDATDLSVNVTEKGSTTAKAAKIVKKTEKQVVIDGKAWLNRVASIAVTGNGRTATKKNIYLVDGKSSYKKVKGLEVESSSNMATDGRNIYMADSSSDSINILDQSDPEEVDEYPLTVVKPTKYFKKEAGSQGRYDFAFGNDLVYADGMLYNIGAYSEVQGSTDEDIDEGDDDDDDDDTTESAYSSEYKLFAFNTSNGKVQCIGTLPSAVMKTEDWTLAAYNGRIYLIGGYDYQQKACSKKVYIYNPGTKKWSQGPSLPEGRAGGKALQSGEKLVYTLGYGEKQDGVEYEKQTCPVNLILSGNKWTASKKTLSTYGAVTKVVNGSKAFKKYDVSVNICAGGLVYVGNPMVGLGDTFTYNVAKDTYNSTKYNQITNLDVYDEDYDYDYDDDEDEECIDYDAITVGSTLYIFDEDGQGYKATIGSGLVKVTAKTSKAGKISGVNRGILPGNKVKLTAKANKGYAVKSFKVAGKKVSGTSKTIRLTGNTTASASFGKAVSKLTLKDKELTLKAGKKAKIQVKVTPKSAVNKKLSYTSSNKRYATVSSKGVVHALKAGKGKTVKITVKATDGSGKKVVCKVKIQ</sequence>
<dbReference type="PANTHER" id="PTHR43399:SF4">
    <property type="entry name" value="CELL WALL-ASSOCIATED PROTEASE"/>
    <property type="match status" value="1"/>
</dbReference>
<dbReference type="SMART" id="SM00612">
    <property type="entry name" value="Kelch"/>
    <property type="match status" value="1"/>
</dbReference>
<evidence type="ECO:0000256" key="4">
    <source>
        <dbReference type="ARBA" id="ARBA00022825"/>
    </source>
</evidence>
<keyword evidence="4 5" id="KW-0720">Serine protease</keyword>
<keyword evidence="11" id="KW-1185">Reference proteome</keyword>
<dbReference type="InterPro" id="IPR003343">
    <property type="entry name" value="Big_2"/>
</dbReference>
<comment type="similarity">
    <text evidence="1 5 6">Belongs to the peptidase S8 family.</text>
</comment>
<dbReference type="Gene3D" id="3.40.50.200">
    <property type="entry name" value="Peptidase S8/S53 domain"/>
    <property type="match status" value="2"/>
</dbReference>
<dbReference type="RefSeq" id="WP_186855405.1">
    <property type="nucleotide sequence ID" value="NZ_JACOOY010000003.1"/>
</dbReference>
<evidence type="ECO:0000256" key="2">
    <source>
        <dbReference type="ARBA" id="ARBA00022670"/>
    </source>
</evidence>
<dbReference type="InterPro" id="IPR023828">
    <property type="entry name" value="Peptidase_S8_Ser-AS"/>
</dbReference>
<proteinExistence type="inferred from homology"/>
<evidence type="ECO:0000256" key="5">
    <source>
        <dbReference type="PROSITE-ProRule" id="PRU01240"/>
    </source>
</evidence>
<feature type="active site" description="Charge relay system" evidence="5">
    <location>
        <position position="245"/>
    </location>
</feature>
<keyword evidence="8" id="KW-0732">Signal</keyword>
<feature type="signal peptide" evidence="8">
    <location>
        <begin position="1"/>
        <end position="19"/>
    </location>
</feature>
<name>A0ABR7ESG4_9FIRM</name>
<comment type="caution">
    <text evidence="10">The sequence shown here is derived from an EMBL/GenBank/DDBJ whole genome shotgun (WGS) entry which is preliminary data.</text>
</comment>
<dbReference type="InterPro" id="IPR044060">
    <property type="entry name" value="Bacterial_rp_domain"/>
</dbReference>
<gene>
    <name evidence="10" type="ORF">H8S07_03195</name>
</gene>
<dbReference type="PRINTS" id="PR00723">
    <property type="entry name" value="SUBTILISIN"/>
</dbReference>
<dbReference type="SUPFAM" id="SSF52743">
    <property type="entry name" value="Subtilisin-like"/>
    <property type="match status" value="1"/>
</dbReference>
<dbReference type="Gene3D" id="2.60.40.1080">
    <property type="match status" value="1"/>
</dbReference>
<evidence type="ECO:0000256" key="7">
    <source>
        <dbReference type="SAM" id="MobiDB-lite"/>
    </source>
</evidence>
<dbReference type="PROSITE" id="PS00136">
    <property type="entry name" value="SUBTILASE_ASP"/>
    <property type="match status" value="1"/>
</dbReference>
<feature type="region of interest" description="Disordered" evidence="7">
    <location>
        <begin position="860"/>
        <end position="880"/>
    </location>
</feature>
<dbReference type="InterPro" id="IPR036852">
    <property type="entry name" value="Peptidase_S8/S53_dom_sf"/>
</dbReference>
<evidence type="ECO:0000313" key="10">
    <source>
        <dbReference type="EMBL" id="MBC5664293.1"/>
    </source>
</evidence>
<dbReference type="Proteomes" id="UP000647235">
    <property type="component" value="Unassembled WGS sequence"/>
</dbReference>
<keyword evidence="2 5" id="KW-0645">Protease</keyword>
<feature type="active site" description="Charge relay system" evidence="5">
    <location>
        <position position="201"/>
    </location>
</feature>
<reference evidence="10 11" key="1">
    <citation type="submission" date="2020-08" db="EMBL/GenBank/DDBJ databases">
        <title>Genome public.</title>
        <authorList>
            <person name="Liu C."/>
            <person name="Sun Q."/>
        </authorList>
    </citation>
    <scope>NUCLEOTIDE SEQUENCE [LARGE SCALE GENOMIC DNA]</scope>
    <source>
        <strain evidence="10 11">NSJ-36</strain>
    </source>
</reference>
<evidence type="ECO:0000256" key="8">
    <source>
        <dbReference type="SAM" id="SignalP"/>
    </source>
</evidence>
<organism evidence="10 11">
    <name type="scientific">Dorea hominis</name>
    <dbReference type="NCBI Taxonomy" id="2763040"/>
    <lineage>
        <taxon>Bacteria</taxon>
        <taxon>Bacillati</taxon>
        <taxon>Bacillota</taxon>
        <taxon>Clostridia</taxon>
        <taxon>Lachnospirales</taxon>
        <taxon>Lachnospiraceae</taxon>
        <taxon>Dorea</taxon>
    </lineage>
</organism>
<dbReference type="InterPro" id="IPR000209">
    <property type="entry name" value="Peptidase_S8/S53_dom"/>
</dbReference>
<dbReference type="Pfam" id="PF22148">
    <property type="entry name" value="Fervidolysin_NPro-like"/>
    <property type="match status" value="1"/>
</dbReference>
<dbReference type="EMBL" id="JACOOY010000003">
    <property type="protein sequence ID" value="MBC5664293.1"/>
    <property type="molecule type" value="Genomic_DNA"/>
</dbReference>
<feature type="active site" description="Charge relay system" evidence="5">
    <location>
        <position position="621"/>
    </location>
</feature>
<dbReference type="SUPFAM" id="SSF117281">
    <property type="entry name" value="Kelch motif"/>
    <property type="match status" value="1"/>
</dbReference>
<feature type="domain" description="BIG2" evidence="9">
    <location>
        <begin position="1194"/>
        <end position="1274"/>
    </location>
</feature>
<dbReference type="Gene3D" id="2.120.10.80">
    <property type="entry name" value="Kelch-type beta propeller"/>
    <property type="match status" value="1"/>
</dbReference>
<dbReference type="InterPro" id="IPR054399">
    <property type="entry name" value="Fervidolysin-like_N_prodom"/>
</dbReference>
<evidence type="ECO:0000313" key="11">
    <source>
        <dbReference type="Proteomes" id="UP000647235"/>
    </source>
</evidence>
<protein>
    <submittedName>
        <fullName evidence="10">S8 family serine peptidase</fullName>
    </submittedName>
</protein>
<dbReference type="SMART" id="SM00635">
    <property type="entry name" value="BID_2"/>
    <property type="match status" value="1"/>
</dbReference>
<dbReference type="Pfam" id="PF18998">
    <property type="entry name" value="Flg_new_2"/>
    <property type="match status" value="1"/>
</dbReference>
<dbReference type="InterPro" id="IPR006652">
    <property type="entry name" value="Kelch_1"/>
</dbReference>
<evidence type="ECO:0000256" key="3">
    <source>
        <dbReference type="ARBA" id="ARBA00022801"/>
    </source>
</evidence>
<evidence type="ECO:0000259" key="9">
    <source>
        <dbReference type="SMART" id="SM00635"/>
    </source>
</evidence>
<dbReference type="InterPro" id="IPR023827">
    <property type="entry name" value="Peptidase_S8_Asp-AS"/>
</dbReference>
<dbReference type="SUPFAM" id="SSF49373">
    <property type="entry name" value="Invasin/intimin cell-adhesion fragments"/>
    <property type="match status" value="1"/>
</dbReference>
<dbReference type="InterPro" id="IPR015915">
    <property type="entry name" value="Kelch-typ_b-propeller"/>
</dbReference>
<dbReference type="PROSITE" id="PS00138">
    <property type="entry name" value="SUBTILASE_SER"/>
    <property type="match status" value="1"/>
</dbReference>
<accession>A0ABR7ESG4</accession>
<keyword evidence="3 5" id="KW-0378">Hydrolase</keyword>
<dbReference type="Pfam" id="PF01344">
    <property type="entry name" value="Kelch_1"/>
    <property type="match status" value="1"/>
</dbReference>
<evidence type="ECO:0000256" key="6">
    <source>
        <dbReference type="RuleBase" id="RU003355"/>
    </source>
</evidence>
<feature type="compositionally biased region" description="Acidic residues" evidence="7">
    <location>
        <begin position="862"/>
        <end position="879"/>
    </location>
</feature>
<dbReference type="Pfam" id="PF02368">
    <property type="entry name" value="Big_2"/>
    <property type="match status" value="1"/>
</dbReference>